<dbReference type="Pfam" id="PF02272">
    <property type="entry name" value="DHHA1"/>
    <property type="match status" value="1"/>
</dbReference>
<keyword evidence="4 12" id="KW-0436">Ligase</keyword>
<feature type="binding site" evidence="12">
    <location>
        <position position="749"/>
    </location>
    <ligand>
        <name>Zn(2+)</name>
        <dbReference type="ChEBI" id="CHEBI:29105"/>
    </ligand>
</feature>
<dbReference type="NCBIfam" id="TIGR00344">
    <property type="entry name" value="alaS"/>
    <property type="match status" value="1"/>
</dbReference>
<feature type="binding site" evidence="12">
    <location>
        <position position="753"/>
    </location>
    <ligand>
        <name>Zn(2+)</name>
        <dbReference type="ChEBI" id="CHEBI:29105"/>
    </ligand>
</feature>
<comment type="subcellular location">
    <subcellularLocation>
        <location evidence="12">Cytoplasm</location>
    </subcellularLocation>
</comment>
<keyword evidence="2 12" id="KW-0963">Cytoplasm</keyword>
<evidence type="ECO:0000259" key="13">
    <source>
        <dbReference type="PROSITE" id="PS50860"/>
    </source>
</evidence>
<reference evidence="14" key="1">
    <citation type="journal article" date="2014" name="Genome Biol. Evol.">
        <title>Pangenome evidence for extensive interdomain horizontal transfer affecting lineage core and shell genes in uncultured planktonic thaumarchaeota and euryarchaeota.</title>
        <authorList>
            <person name="Deschamps P."/>
            <person name="Zivanovic Y."/>
            <person name="Moreira D."/>
            <person name="Rodriguez-Valera F."/>
            <person name="Lopez-Garcia P."/>
        </authorList>
    </citation>
    <scope>NUCLEOTIDE SEQUENCE</scope>
</reference>
<dbReference type="SUPFAM" id="SSF50447">
    <property type="entry name" value="Translation proteins"/>
    <property type="match status" value="1"/>
</dbReference>
<dbReference type="HAMAP" id="MF_00036_A">
    <property type="entry name" value="Ala_tRNA_synth_A"/>
    <property type="match status" value="1"/>
</dbReference>
<dbReference type="AlphaFoldDB" id="A0A075HCL8"/>
<evidence type="ECO:0000256" key="1">
    <source>
        <dbReference type="ARBA" id="ARBA00008226"/>
    </source>
</evidence>
<keyword evidence="11 12" id="KW-0030">Aminoacyl-tRNA synthetase</keyword>
<dbReference type="GO" id="GO:0000049">
    <property type="term" value="F:tRNA binding"/>
    <property type="evidence" value="ECO:0007669"/>
    <property type="project" value="UniProtKB-KW"/>
</dbReference>
<dbReference type="Gene3D" id="3.30.980.10">
    <property type="entry name" value="Threonyl-trna Synthetase, Chain A, domain 2"/>
    <property type="match status" value="1"/>
</dbReference>
<keyword evidence="3 12" id="KW-0820">tRNA-binding</keyword>
<dbReference type="FunFam" id="3.10.310.40:FF:000001">
    <property type="entry name" value="Alanine--tRNA ligase"/>
    <property type="match status" value="1"/>
</dbReference>
<comment type="cofactor">
    <cofactor evidence="12">
        <name>Zn(2+)</name>
        <dbReference type="ChEBI" id="CHEBI:29105"/>
    </cofactor>
    <text evidence="12">Binds 1 zinc ion per subunit.</text>
</comment>
<dbReference type="PROSITE" id="PS50860">
    <property type="entry name" value="AA_TRNA_LIGASE_II_ALA"/>
    <property type="match status" value="1"/>
</dbReference>
<comment type="function">
    <text evidence="12">Catalyzes the attachment of alanine to tRNA(Ala) in a two-step reaction: alanine is first activated by ATP to form Ala-AMP and then transferred to the acceptor end of tRNA(Ala). Also edits incorrectly charged Ser-tRNA(Ala) and Gly-tRNA(Ala) via its editing domain.</text>
</comment>
<evidence type="ECO:0000313" key="14">
    <source>
        <dbReference type="EMBL" id="AIF13659.1"/>
    </source>
</evidence>
<keyword evidence="8 12" id="KW-0067">ATP-binding</keyword>
<evidence type="ECO:0000256" key="5">
    <source>
        <dbReference type="ARBA" id="ARBA00022723"/>
    </source>
</evidence>
<comment type="similarity">
    <text evidence="1 12">Belongs to the class-II aminoacyl-tRNA synthetase family.</text>
</comment>
<dbReference type="PANTHER" id="PTHR11777:SF9">
    <property type="entry name" value="ALANINE--TRNA LIGASE, CYTOPLASMIC"/>
    <property type="match status" value="1"/>
</dbReference>
<keyword evidence="6 12" id="KW-0547">Nucleotide-binding</keyword>
<gene>
    <name evidence="14" type="primary">AARS</name>
    <name evidence="12 14" type="synonym">alaS</name>
</gene>
<dbReference type="InterPro" id="IPR003156">
    <property type="entry name" value="DHHA1_dom"/>
</dbReference>
<dbReference type="InterPro" id="IPR018162">
    <property type="entry name" value="Ala-tRNA-ligase_IIc_anticod-bd"/>
</dbReference>
<dbReference type="NCBIfam" id="TIGR03683">
    <property type="entry name" value="A-tRNA_syn_arch"/>
    <property type="match status" value="1"/>
</dbReference>
<evidence type="ECO:0000256" key="7">
    <source>
        <dbReference type="ARBA" id="ARBA00022833"/>
    </source>
</evidence>
<dbReference type="GO" id="GO:0002161">
    <property type="term" value="F:aminoacyl-tRNA deacylase activity"/>
    <property type="evidence" value="ECO:0007669"/>
    <property type="project" value="UniProtKB-ARBA"/>
</dbReference>
<dbReference type="Gene3D" id="3.30.54.20">
    <property type="match status" value="1"/>
</dbReference>
<dbReference type="Pfam" id="PF01411">
    <property type="entry name" value="tRNA-synt_2c"/>
    <property type="match status" value="1"/>
</dbReference>
<dbReference type="InterPro" id="IPR002318">
    <property type="entry name" value="Ala-tRNA-lgiase_IIc"/>
</dbReference>
<organism evidence="14">
    <name type="scientific">uncultured marine group II/III euryarchaeote KM3_63_C07</name>
    <dbReference type="NCBI Taxonomy" id="1456476"/>
    <lineage>
        <taxon>Archaea</taxon>
        <taxon>Methanobacteriati</taxon>
        <taxon>Methanobacteriota</taxon>
        <taxon>environmental samples</taxon>
    </lineage>
</organism>
<dbReference type="GO" id="GO:0006419">
    <property type="term" value="P:alanyl-tRNA aminoacylation"/>
    <property type="evidence" value="ECO:0007669"/>
    <property type="project" value="UniProtKB-UniRule"/>
</dbReference>
<keyword evidence="7 12" id="KW-0862">Zinc</keyword>
<dbReference type="GO" id="GO:0008270">
    <property type="term" value="F:zinc ion binding"/>
    <property type="evidence" value="ECO:0007669"/>
    <property type="project" value="UniProtKB-UniRule"/>
</dbReference>
<dbReference type="SUPFAM" id="SSF55186">
    <property type="entry name" value="ThrRS/AlaRS common domain"/>
    <property type="match status" value="1"/>
</dbReference>
<dbReference type="InterPro" id="IPR018164">
    <property type="entry name" value="Ala-tRNA-synth_IIc_N"/>
</dbReference>
<dbReference type="Gene3D" id="3.10.310.40">
    <property type="match status" value="1"/>
</dbReference>
<name>A0A075HCL8_9EURY</name>
<evidence type="ECO:0000256" key="11">
    <source>
        <dbReference type="ARBA" id="ARBA00023146"/>
    </source>
</evidence>
<dbReference type="GO" id="GO:0004813">
    <property type="term" value="F:alanine-tRNA ligase activity"/>
    <property type="evidence" value="ECO:0007669"/>
    <property type="project" value="UniProtKB-UniRule"/>
</dbReference>
<evidence type="ECO:0000256" key="8">
    <source>
        <dbReference type="ARBA" id="ARBA00022840"/>
    </source>
</evidence>
<evidence type="ECO:0000256" key="6">
    <source>
        <dbReference type="ARBA" id="ARBA00022741"/>
    </source>
</evidence>
<comment type="catalytic activity">
    <reaction evidence="12">
        <text>tRNA(Ala) + L-alanine + ATP = L-alanyl-tRNA(Ala) + AMP + diphosphate</text>
        <dbReference type="Rhea" id="RHEA:12540"/>
        <dbReference type="Rhea" id="RHEA-COMP:9657"/>
        <dbReference type="Rhea" id="RHEA-COMP:9923"/>
        <dbReference type="ChEBI" id="CHEBI:30616"/>
        <dbReference type="ChEBI" id="CHEBI:33019"/>
        <dbReference type="ChEBI" id="CHEBI:57972"/>
        <dbReference type="ChEBI" id="CHEBI:78442"/>
        <dbReference type="ChEBI" id="CHEBI:78497"/>
        <dbReference type="ChEBI" id="CHEBI:456215"/>
        <dbReference type="EC" id="6.1.1.7"/>
    </reaction>
</comment>
<protein>
    <recommendedName>
        <fullName evidence="12">Alanine--tRNA ligase</fullName>
        <ecNumber evidence="12">6.1.1.7</ecNumber>
    </recommendedName>
    <alternativeName>
        <fullName evidence="12">Alanyl-tRNA synthetase</fullName>
        <shortName evidence="12">AlaRS</shortName>
    </alternativeName>
</protein>
<keyword evidence="5 12" id="KW-0479">Metal-binding</keyword>
<dbReference type="Gene3D" id="2.40.30.130">
    <property type="match status" value="1"/>
</dbReference>
<dbReference type="EMBL" id="KF900979">
    <property type="protein sequence ID" value="AIF13659.1"/>
    <property type="molecule type" value="Genomic_DNA"/>
</dbReference>
<feature type="binding site" evidence="12">
    <location>
        <position position="645"/>
    </location>
    <ligand>
        <name>Zn(2+)</name>
        <dbReference type="ChEBI" id="CHEBI:29105"/>
    </ligand>
</feature>
<feature type="binding site" evidence="12">
    <location>
        <position position="649"/>
    </location>
    <ligand>
        <name>Zn(2+)</name>
        <dbReference type="ChEBI" id="CHEBI:29105"/>
    </ligand>
</feature>
<dbReference type="EC" id="6.1.1.7" evidence="12"/>
<dbReference type="Gene3D" id="6.10.250.550">
    <property type="match status" value="1"/>
</dbReference>
<comment type="domain">
    <text evidence="12">Consists of three domains; the N-terminal catalytic domain, the editing domain and the C-terminal C-Ala domain. The editing domain removes incorrectly charged amino acids, while the C-Ala domain, along with tRNA(Ala), serves as a bridge to cooperatively bring together the editing and aminoacylation centers thus stimulating deacylation of misacylated tRNAs.</text>
</comment>
<accession>A0A075HCL8</accession>
<dbReference type="GO" id="GO:0005524">
    <property type="term" value="F:ATP binding"/>
    <property type="evidence" value="ECO:0007669"/>
    <property type="project" value="UniProtKB-UniRule"/>
</dbReference>
<dbReference type="InterPro" id="IPR045864">
    <property type="entry name" value="aa-tRNA-synth_II/BPL/LPL"/>
</dbReference>
<evidence type="ECO:0000256" key="4">
    <source>
        <dbReference type="ARBA" id="ARBA00022598"/>
    </source>
</evidence>
<dbReference type="InterPro" id="IPR022429">
    <property type="entry name" value="Ala-tRNA_lgiase_arc"/>
</dbReference>
<dbReference type="InterPro" id="IPR018163">
    <property type="entry name" value="Thr/Ala-tRNA-synth_IIc_edit"/>
</dbReference>
<dbReference type="PRINTS" id="PR00980">
    <property type="entry name" value="TRNASYNTHALA"/>
</dbReference>
<keyword evidence="9 12" id="KW-0694">RNA-binding</keyword>
<evidence type="ECO:0000256" key="10">
    <source>
        <dbReference type="ARBA" id="ARBA00022917"/>
    </source>
</evidence>
<dbReference type="InterPro" id="IPR009000">
    <property type="entry name" value="Transl_B-barrel_sf"/>
</dbReference>
<feature type="domain" description="Alanyl-transfer RNA synthetases family profile" evidence="13">
    <location>
        <begin position="63"/>
        <end position="792"/>
    </location>
</feature>
<dbReference type="InterPro" id="IPR012947">
    <property type="entry name" value="tRNA_SAD"/>
</dbReference>
<dbReference type="SMART" id="SM00863">
    <property type="entry name" value="tRNA_SAD"/>
    <property type="match status" value="1"/>
</dbReference>
<dbReference type="SUPFAM" id="SSF55681">
    <property type="entry name" value="Class II aaRS and biotin synthetases"/>
    <property type="match status" value="1"/>
</dbReference>
<dbReference type="SUPFAM" id="SSF101353">
    <property type="entry name" value="Putative anticodon-binding domain of alanyl-tRNA synthetase (AlaRS)"/>
    <property type="match status" value="1"/>
</dbReference>
<dbReference type="Gene3D" id="3.30.930.10">
    <property type="entry name" value="Bira Bifunctional Protein, Domain 2"/>
    <property type="match status" value="1"/>
</dbReference>
<proteinExistence type="inferred from homology"/>
<dbReference type="PANTHER" id="PTHR11777">
    <property type="entry name" value="ALANYL-TRNA SYNTHETASE"/>
    <property type="match status" value="1"/>
</dbReference>
<evidence type="ECO:0000256" key="12">
    <source>
        <dbReference type="HAMAP-Rule" id="MF_00036"/>
    </source>
</evidence>
<dbReference type="GO" id="GO:0005737">
    <property type="term" value="C:cytoplasm"/>
    <property type="evidence" value="ECO:0007669"/>
    <property type="project" value="UniProtKB-SubCell"/>
</dbReference>
<sequence>MAFGEVHIPYWEESGHVCKTCRVTGARFWTRDTSRTTCGDSTEDPYTFIGNPTIDGFPMRGKPLKDTMREAFLRFFEERGHTRVEPYPIIARWRDDIHLTIASIADFQPHVTSGQVPPPANPLGISQPCIRLTDVAAVGRSGRHLSTFEMMAHHAFNRPKDEDVVYWIDQCVRYCDEMLVESFGIRPEDLTYVENPWSGGGNAGPALEVIVGGLELATLVFMNLEESEDGDIEIKGLRYKEMDLQIIDTGYGLERFCWAAAGTPTIYEAIYPESVAWLKQLCGFDSMASSLNLGVEMDALLGELSRLAGILNIDVGTDVQALYDKLAERLSESGIELSVDQLKRVTEPLSSIYAIPDHMHALCNMLGDGLVPSNAKAGYLARMLARRVCRMKDDIGASVSLAELGAHHMETHLDMSCFVQSTEGVLKILELEEARYYEMLRKGEAAVRTALKGLPKDASEVPDKTLFRLSEERGLNPEMTVSIARGLGWESLSVRVGFAADMAARNALMTKAAAKSRKGQSVLDVISMPSTSTDYYDDTSATEFTAEVLHCNPLPEKATDSIGLSPEAGGEPTHAVVLDRTLFYPEGGGQLGDQGILIQNDSSVAVFDTRAEGGVIVHLTDSPLSLGPTSGVVDWVRRKQLMDHHTAVHIVGGSAREVLGPHIWQAGSNKGARYARLDITHHSRLTRDQLDSIEDRANEIVESNPGIDKLVMDRAEADATFGFEIYQGGPPRHSQIRIIRIGDYDTQACGGTHHDEAGEVGELRIIRSSQVQDGVERLQIVAGDTAREHARRQERLLSESSEILGVQPEDLPRSVSRFFDEWKSQQKRIESLEAEIVRLRAGGGGDAAAERDGVRYVVMEAEGDSKQMMAMLGELTRDTSTPTLVVLGSREGGGTLIVASTEDSLAAERHNAVEILNAIAGHIGGGGGGRPTMAQGGGSNPDGIPAALDEARSLLGI</sequence>
<evidence type="ECO:0000256" key="3">
    <source>
        <dbReference type="ARBA" id="ARBA00022555"/>
    </source>
</evidence>
<evidence type="ECO:0000256" key="9">
    <source>
        <dbReference type="ARBA" id="ARBA00022884"/>
    </source>
</evidence>
<dbReference type="Pfam" id="PF07973">
    <property type="entry name" value="tRNA_SAD"/>
    <property type="match status" value="1"/>
</dbReference>
<dbReference type="InterPro" id="IPR018165">
    <property type="entry name" value="Ala-tRNA-synth_IIc_core"/>
</dbReference>
<dbReference type="InterPro" id="IPR050058">
    <property type="entry name" value="Ala-tRNA_ligase"/>
</dbReference>
<keyword evidence="10 12" id="KW-0648">Protein biosynthesis</keyword>
<evidence type="ECO:0000256" key="2">
    <source>
        <dbReference type="ARBA" id="ARBA00022490"/>
    </source>
</evidence>